<gene>
    <name evidence="3" type="ORF">IDM48_02540</name>
</gene>
<dbReference type="EMBL" id="CP061538">
    <property type="protein sequence ID" value="QNV40329.1"/>
    <property type="molecule type" value="Genomic_DNA"/>
</dbReference>
<dbReference type="Gene3D" id="3.40.50.720">
    <property type="entry name" value="NAD(P)-binding Rossmann-like Domain"/>
    <property type="match status" value="1"/>
</dbReference>
<evidence type="ECO:0000313" key="4">
    <source>
        <dbReference type="Proteomes" id="UP000516421"/>
    </source>
</evidence>
<dbReference type="SUPFAM" id="SSF51735">
    <property type="entry name" value="NAD(P)-binding Rossmann-fold domains"/>
    <property type="match status" value="1"/>
</dbReference>
<evidence type="ECO:0000259" key="2">
    <source>
        <dbReference type="SMART" id="SM00829"/>
    </source>
</evidence>
<dbReference type="CDD" id="cd05288">
    <property type="entry name" value="PGDH"/>
    <property type="match status" value="1"/>
</dbReference>
<dbReference type="KEGG" id="rama:IDM48_02540"/>
<dbReference type="GO" id="GO:0016628">
    <property type="term" value="F:oxidoreductase activity, acting on the CH-CH group of donors, NAD or NADP as acceptor"/>
    <property type="evidence" value="ECO:0007669"/>
    <property type="project" value="InterPro"/>
</dbReference>
<dbReference type="Gene3D" id="3.90.180.10">
    <property type="entry name" value="Medium-chain alcohol dehydrogenases, catalytic domain"/>
    <property type="match status" value="1"/>
</dbReference>
<keyword evidence="1" id="KW-0560">Oxidoreductase</keyword>
<accession>A0A7H2BKY3</accession>
<dbReference type="FunFam" id="3.40.50.720:FF:000121">
    <property type="entry name" value="Prostaglandin reductase 2"/>
    <property type="match status" value="1"/>
</dbReference>
<reference evidence="3 4" key="1">
    <citation type="submission" date="2020-09" db="EMBL/GenBank/DDBJ databases">
        <title>Investigation of environmental microbe.</title>
        <authorList>
            <person name="Ou Y."/>
            <person name="Kang Q."/>
        </authorList>
    </citation>
    <scope>NUCLEOTIDE SEQUENCE [LARGE SCALE GENOMIC DNA]</scope>
    <source>
        <strain evidence="3 4">KJZ-9</strain>
    </source>
</reference>
<dbReference type="SUPFAM" id="SSF50129">
    <property type="entry name" value="GroES-like"/>
    <property type="match status" value="1"/>
</dbReference>
<dbReference type="SMART" id="SM00829">
    <property type="entry name" value="PKS_ER"/>
    <property type="match status" value="1"/>
</dbReference>
<dbReference type="Proteomes" id="UP000516421">
    <property type="component" value="Chromosome"/>
</dbReference>
<evidence type="ECO:0000256" key="1">
    <source>
        <dbReference type="ARBA" id="ARBA00023002"/>
    </source>
</evidence>
<keyword evidence="4" id="KW-1185">Reference proteome</keyword>
<name>A0A7H2BKY3_9MICC</name>
<dbReference type="InterPro" id="IPR011032">
    <property type="entry name" value="GroES-like_sf"/>
</dbReference>
<dbReference type="InterPro" id="IPR020843">
    <property type="entry name" value="ER"/>
</dbReference>
<protein>
    <submittedName>
        <fullName evidence="3">NADP-dependent oxidoreductase</fullName>
    </submittedName>
</protein>
<dbReference type="Pfam" id="PF16884">
    <property type="entry name" value="ADH_N_2"/>
    <property type="match status" value="1"/>
</dbReference>
<dbReference type="InterPro" id="IPR041694">
    <property type="entry name" value="ADH_N_2"/>
</dbReference>
<dbReference type="InterPro" id="IPR036291">
    <property type="entry name" value="NAD(P)-bd_dom_sf"/>
</dbReference>
<sequence>MTEHLHTSTQIQLVQRPQGIPTEHDFHIQRVELSPLNEGEVRVRNEFISFDPYMRGRMNDSKSYIPPFPLGETMTGSAVGRVIESRAEGFSEGDLVTHFMGWRDIAQGSAEEFTAVPELGDKPVSAYLGVLGLTGMTAFAGLTKVAQMKDGDTVFVSGAAGAVGSIVGQIARHRGARAVIGSAGSAEKTALLTERYGFTHAINYKEAPILEQLAEVAPEGIDVYFDNVGGDHLEAALAHLNRYGRAALCGAISVYNAEDPLSLQGPRFMTNIVTRSLTLQGFVLQDYLQYADEFRAEIAPLVMDGTIKDDETVVEGLDQAIEAFLGLFEGKNTGKMVVRI</sequence>
<organism evidence="3 4">
    <name type="scientific">Rothia amarae</name>
    <dbReference type="NCBI Taxonomy" id="169480"/>
    <lineage>
        <taxon>Bacteria</taxon>
        <taxon>Bacillati</taxon>
        <taxon>Actinomycetota</taxon>
        <taxon>Actinomycetes</taxon>
        <taxon>Micrococcales</taxon>
        <taxon>Micrococcaceae</taxon>
        <taxon>Rothia</taxon>
    </lineage>
</organism>
<dbReference type="RefSeq" id="WP_190617921.1">
    <property type="nucleotide sequence ID" value="NZ_CP061538.1"/>
</dbReference>
<dbReference type="InterPro" id="IPR013149">
    <property type="entry name" value="ADH-like_C"/>
</dbReference>
<dbReference type="PANTHER" id="PTHR43205:SF7">
    <property type="entry name" value="PROSTAGLANDIN REDUCTASE 1"/>
    <property type="match status" value="1"/>
</dbReference>
<feature type="domain" description="Enoyl reductase (ER)" evidence="2">
    <location>
        <begin position="22"/>
        <end position="338"/>
    </location>
</feature>
<dbReference type="PANTHER" id="PTHR43205">
    <property type="entry name" value="PROSTAGLANDIN REDUCTASE"/>
    <property type="match status" value="1"/>
</dbReference>
<evidence type="ECO:0000313" key="3">
    <source>
        <dbReference type="EMBL" id="QNV40329.1"/>
    </source>
</evidence>
<dbReference type="InterPro" id="IPR045010">
    <property type="entry name" value="MDR_fam"/>
</dbReference>
<dbReference type="Pfam" id="PF00107">
    <property type="entry name" value="ADH_zinc_N"/>
    <property type="match status" value="1"/>
</dbReference>
<dbReference type="AlphaFoldDB" id="A0A7H2BKY3"/>
<proteinExistence type="predicted"/>